<dbReference type="InterPro" id="IPR012337">
    <property type="entry name" value="RNaseH-like_sf"/>
</dbReference>
<gene>
    <name evidence="2" type="ORF">HFQ381_LOCUS33900</name>
    <name evidence="3" type="ORF">TOA249_LOCUS33898</name>
</gene>
<comment type="caution">
    <text evidence="2">The sequence shown here is derived from an EMBL/GenBank/DDBJ whole genome shotgun (WGS) entry which is preliminary data.</text>
</comment>
<sequence length="75" mass="8528">MDILNELKPMKQAFPSTVALIKGAVTFPVSSVVCERSFSRMKLIKNYARNSMGDERLSDLSVLAIEREFDIDFEK</sequence>
<evidence type="ECO:0000313" key="3">
    <source>
        <dbReference type="EMBL" id="CAF4951576.1"/>
    </source>
</evidence>
<dbReference type="PANTHER" id="PTHR46880:SF5">
    <property type="entry name" value="DUF4371 DOMAIN-CONTAINING PROTEIN"/>
    <property type="match status" value="1"/>
</dbReference>
<dbReference type="EMBL" id="CAJOBO010012140">
    <property type="protein sequence ID" value="CAF4608958.1"/>
    <property type="molecule type" value="Genomic_DNA"/>
</dbReference>
<reference evidence="2" key="1">
    <citation type="submission" date="2021-02" db="EMBL/GenBank/DDBJ databases">
        <authorList>
            <person name="Nowell W R."/>
        </authorList>
    </citation>
    <scope>NUCLEOTIDE SEQUENCE</scope>
</reference>
<dbReference type="InterPro" id="IPR008906">
    <property type="entry name" value="HATC_C_dom"/>
</dbReference>
<evidence type="ECO:0000259" key="1">
    <source>
        <dbReference type="Pfam" id="PF05699"/>
    </source>
</evidence>
<dbReference type="GO" id="GO:0046983">
    <property type="term" value="F:protein dimerization activity"/>
    <property type="evidence" value="ECO:0007669"/>
    <property type="project" value="InterPro"/>
</dbReference>
<dbReference type="EMBL" id="CAJOBS010013373">
    <property type="protein sequence ID" value="CAF4951576.1"/>
    <property type="molecule type" value="Genomic_DNA"/>
</dbReference>
<feature type="domain" description="HAT C-terminal dimerisation" evidence="1">
    <location>
        <begin position="1"/>
        <end position="68"/>
    </location>
</feature>
<proteinExistence type="predicted"/>
<dbReference type="Proteomes" id="UP000663851">
    <property type="component" value="Unassembled WGS sequence"/>
</dbReference>
<accession>A0A821CSN5</accession>
<dbReference type="PANTHER" id="PTHR46880">
    <property type="entry name" value="RAS-ASSOCIATING DOMAIN-CONTAINING PROTEIN"/>
    <property type="match status" value="1"/>
</dbReference>
<dbReference type="Proteomes" id="UP000663838">
    <property type="component" value="Unassembled WGS sequence"/>
</dbReference>
<protein>
    <recommendedName>
        <fullName evidence="1">HAT C-terminal dimerisation domain-containing protein</fullName>
    </recommendedName>
</protein>
<feature type="non-terminal residue" evidence="2">
    <location>
        <position position="75"/>
    </location>
</feature>
<evidence type="ECO:0000313" key="4">
    <source>
        <dbReference type="Proteomes" id="UP000663851"/>
    </source>
</evidence>
<dbReference type="SUPFAM" id="SSF53098">
    <property type="entry name" value="Ribonuclease H-like"/>
    <property type="match status" value="1"/>
</dbReference>
<evidence type="ECO:0000313" key="2">
    <source>
        <dbReference type="EMBL" id="CAF4608958.1"/>
    </source>
</evidence>
<organism evidence="2 4">
    <name type="scientific">Rotaria socialis</name>
    <dbReference type="NCBI Taxonomy" id="392032"/>
    <lineage>
        <taxon>Eukaryota</taxon>
        <taxon>Metazoa</taxon>
        <taxon>Spiralia</taxon>
        <taxon>Gnathifera</taxon>
        <taxon>Rotifera</taxon>
        <taxon>Eurotatoria</taxon>
        <taxon>Bdelloidea</taxon>
        <taxon>Philodinida</taxon>
        <taxon>Philodinidae</taxon>
        <taxon>Rotaria</taxon>
    </lineage>
</organism>
<name>A0A821CSN5_9BILA</name>
<dbReference type="Pfam" id="PF05699">
    <property type="entry name" value="Dimer_Tnp_hAT"/>
    <property type="match status" value="1"/>
</dbReference>
<dbReference type="AlphaFoldDB" id="A0A821CSN5"/>